<dbReference type="InParanoid" id="F1Z7U4"/>
<dbReference type="InterPro" id="IPR008146">
    <property type="entry name" value="Gln_synth_cat_dom"/>
</dbReference>
<dbReference type="FunCoup" id="F1Z7U4">
    <property type="interactions" value="108"/>
</dbReference>
<evidence type="ECO:0000256" key="2">
    <source>
        <dbReference type="ARBA" id="ARBA00022598"/>
    </source>
</evidence>
<gene>
    <name evidence="6" type="ORF">Y88_1343</name>
</gene>
<dbReference type="AlphaFoldDB" id="F1Z7U4"/>
<dbReference type="GO" id="GO:0004356">
    <property type="term" value="F:glutamine synthetase activity"/>
    <property type="evidence" value="ECO:0007669"/>
    <property type="project" value="InterPro"/>
</dbReference>
<dbReference type="Proteomes" id="UP000004728">
    <property type="component" value="Unassembled WGS sequence"/>
</dbReference>
<proteinExistence type="inferred from homology"/>
<comment type="caution">
    <text evidence="6">The sequence shown here is derived from an EMBL/GenBank/DDBJ whole genome shotgun (WGS) entry which is preliminary data.</text>
</comment>
<dbReference type="HOGENOM" id="CLU_017290_0_0_5"/>
<dbReference type="SMART" id="SM01230">
    <property type="entry name" value="Gln-synt_C"/>
    <property type="match status" value="1"/>
</dbReference>
<dbReference type="eggNOG" id="COG0174">
    <property type="taxonomic scope" value="Bacteria"/>
</dbReference>
<dbReference type="EMBL" id="AEWJ01000037">
    <property type="protein sequence ID" value="EGD59281.1"/>
    <property type="molecule type" value="Genomic_DNA"/>
</dbReference>
<dbReference type="GO" id="GO:0006542">
    <property type="term" value="P:glutamine biosynthetic process"/>
    <property type="evidence" value="ECO:0007669"/>
    <property type="project" value="InterPro"/>
</dbReference>
<evidence type="ECO:0000313" key="7">
    <source>
        <dbReference type="Proteomes" id="UP000004728"/>
    </source>
</evidence>
<dbReference type="InterPro" id="IPR014746">
    <property type="entry name" value="Gln_synth/guanido_kin_cat_dom"/>
</dbReference>
<comment type="cofactor">
    <cofactor evidence="1">
        <name>Mg(2+)</name>
        <dbReference type="ChEBI" id="CHEBI:18420"/>
    </cofactor>
</comment>
<evidence type="ECO:0000256" key="1">
    <source>
        <dbReference type="ARBA" id="ARBA00001946"/>
    </source>
</evidence>
<dbReference type="PANTHER" id="PTHR43785">
    <property type="entry name" value="GAMMA-GLUTAMYLPUTRESCINE SYNTHETASE"/>
    <property type="match status" value="1"/>
</dbReference>
<evidence type="ECO:0000259" key="5">
    <source>
        <dbReference type="PROSITE" id="PS51987"/>
    </source>
</evidence>
<dbReference type="PROSITE" id="PS51987">
    <property type="entry name" value="GS_CATALYTIC"/>
    <property type="match status" value="1"/>
</dbReference>
<keyword evidence="2" id="KW-0436">Ligase</keyword>
<dbReference type="PANTHER" id="PTHR43785:SF12">
    <property type="entry name" value="TYPE-1 GLUTAMINE SYNTHETASE 2"/>
    <property type="match status" value="1"/>
</dbReference>
<dbReference type="Pfam" id="PF00120">
    <property type="entry name" value="Gln-synt_C"/>
    <property type="match status" value="1"/>
</dbReference>
<evidence type="ECO:0000313" key="6">
    <source>
        <dbReference type="EMBL" id="EGD59281.1"/>
    </source>
</evidence>
<sequence>MRGLTTFLRRPQLRGQEVPELRGFGWARARLGRSGQPLGDRICDRSMSTDEQASLAAFLAAHPQVDRVEAFVFDVAGAVKGKWLARDKAGSVDAKGLPIPLSVFAQDVWGCDVAEAGLAFGTGDPDGVGFPVAGRFALVPWLGDKVAQAFLSLRDGDGAPAVADPRGALETIVGRYAARGLTPVVAVELEFYLYRLDNGVPVPPSGGGAASWRRNDTLSTSALADHQALIDAILAAAHGIGIPADGVISEAGPGQFELNILHRADALAVADDAMLLRRIVRGLAAQHGLGATFMAKPYGEASGSGMHIHASVNDASGANVLADAETGAPAPALFHAVAGLVAAMPETMLAFAPNANSFRRFRPDAHAPVSAGWGHDDRSAAIRVIDGAKVGGGAKATRIEHRISGADVNAYLALGAMLGAMLQGIEAGQMPPPPQDPLNPGAGAPLPVEWGAAIERFAGSALAADIFGERLRDIVVACKRQDRAAFLSHIDRFEYETYLPLL</sequence>
<name>F1Z7U4_9SPHN</name>
<organism evidence="6 7">
    <name type="scientific">Novosphingobium nitrogenifigens DSM 19370</name>
    <dbReference type="NCBI Taxonomy" id="983920"/>
    <lineage>
        <taxon>Bacteria</taxon>
        <taxon>Pseudomonadati</taxon>
        <taxon>Pseudomonadota</taxon>
        <taxon>Alphaproteobacteria</taxon>
        <taxon>Sphingomonadales</taxon>
        <taxon>Sphingomonadaceae</taxon>
        <taxon>Novosphingobium</taxon>
    </lineage>
</organism>
<protein>
    <submittedName>
        <fullName evidence="6">Glutamine synthetase, catalytic region</fullName>
    </submittedName>
</protein>
<accession>F1Z7U4</accession>
<feature type="domain" description="GS catalytic" evidence="5">
    <location>
        <begin position="165"/>
        <end position="502"/>
    </location>
</feature>
<dbReference type="SUPFAM" id="SSF54368">
    <property type="entry name" value="Glutamine synthetase, N-terminal domain"/>
    <property type="match status" value="1"/>
</dbReference>
<reference evidence="6 7" key="1">
    <citation type="journal article" date="2012" name="J. Bacteriol.">
        <title>Draft Genome Sequence of Novosphingobium nitrogenifigens Y88T.</title>
        <authorList>
            <person name="Strabala T.J."/>
            <person name="Macdonald L."/>
            <person name="Liu V."/>
            <person name="Smit A.M."/>
        </authorList>
    </citation>
    <scope>NUCLEOTIDE SEQUENCE [LARGE SCALE GENOMIC DNA]</scope>
    <source>
        <strain evidence="6 7">DSM 19370</strain>
    </source>
</reference>
<dbReference type="SUPFAM" id="SSF55931">
    <property type="entry name" value="Glutamine synthetase/guanido kinase"/>
    <property type="match status" value="1"/>
</dbReference>
<evidence type="ECO:0000256" key="3">
    <source>
        <dbReference type="PROSITE-ProRule" id="PRU01331"/>
    </source>
</evidence>
<dbReference type="InterPro" id="IPR036651">
    <property type="entry name" value="Gln_synt_N_sf"/>
</dbReference>
<evidence type="ECO:0000256" key="4">
    <source>
        <dbReference type="RuleBase" id="RU000384"/>
    </source>
</evidence>
<comment type="similarity">
    <text evidence="3 4">Belongs to the glutamine synthetase family.</text>
</comment>
<keyword evidence="7" id="KW-1185">Reference proteome</keyword>
<dbReference type="STRING" id="983920.Y88_1343"/>
<dbReference type="Gene3D" id="3.30.590.10">
    <property type="entry name" value="Glutamine synthetase/guanido kinase, catalytic domain"/>
    <property type="match status" value="1"/>
</dbReference>
<dbReference type="GO" id="GO:0006598">
    <property type="term" value="P:polyamine catabolic process"/>
    <property type="evidence" value="ECO:0007669"/>
    <property type="project" value="TreeGrafter"/>
</dbReference>